<sequence length="250" mass="28446">MNKRLKEAFDNIHAEEDLKNKTRVFLAQKTRRTYAYKRFIPAVVCLLFVLIGFGGYHVYFTPTSFISIDINPSFELGVNRFDRIVSIQGYNKDGDRLADSLNVRFLNYTQALKQILENDDVEAYLSRDELLSIAVISSDETRNEQMLSHIEACTSEHENTHCSSADSKEVEGAHESGLSCGKYKAYLELKALDPDITVEDIQGMTMREIWDLIDSLSPNASSKVRDGAHTEDNHDKKEDRHNGRHSNGHD</sequence>
<evidence type="ECO:0000313" key="5">
    <source>
        <dbReference type="Proteomes" id="UP001299546"/>
    </source>
</evidence>
<reference evidence="4 5" key="1">
    <citation type="submission" date="2021-10" db="EMBL/GenBank/DDBJ databases">
        <title>Collection of gut derived symbiotic bacterial strains cultured from healthy donors.</title>
        <authorList>
            <person name="Lin H."/>
            <person name="Littmann E."/>
            <person name="Kohout C."/>
            <person name="Pamer E.G."/>
        </authorList>
    </citation>
    <scope>NUCLEOTIDE SEQUENCE [LARGE SCALE GENOMIC DNA]</scope>
    <source>
        <strain evidence="4 5">DFI.1.165</strain>
    </source>
</reference>
<dbReference type="InterPro" id="IPR055431">
    <property type="entry name" value="RsgI_M"/>
</dbReference>
<keyword evidence="5" id="KW-1185">Reference proteome</keyword>
<keyword evidence="2" id="KW-0812">Transmembrane</keyword>
<feature type="transmembrane region" description="Helical" evidence="2">
    <location>
        <begin position="39"/>
        <end position="59"/>
    </location>
</feature>
<feature type="domain" description="Anti-sigma factor RsgI-like middle" evidence="3">
    <location>
        <begin position="64"/>
        <end position="187"/>
    </location>
</feature>
<feature type="compositionally biased region" description="Basic and acidic residues" evidence="1">
    <location>
        <begin position="223"/>
        <end position="250"/>
    </location>
</feature>
<dbReference type="Pfam" id="PF23750">
    <property type="entry name" value="RsgI_M"/>
    <property type="match status" value="1"/>
</dbReference>
<dbReference type="EMBL" id="JAJCIS010000006">
    <property type="protein sequence ID" value="MCB7387818.1"/>
    <property type="molecule type" value="Genomic_DNA"/>
</dbReference>
<feature type="region of interest" description="Disordered" evidence="1">
    <location>
        <begin position="220"/>
        <end position="250"/>
    </location>
</feature>
<comment type="caution">
    <text evidence="4">The sequence shown here is derived from an EMBL/GenBank/DDBJ whole genome shotgun (WGS) entry which is preliminary data.</text>
</comment>
<proteinExistence type="predicted"/>
<accession>A0ABS8DHB8</accession>
<evidence type="ECO:0000256" key="1">
    <source>
        <dbReference type="SAM" id="MobiDB-lite"/>
    </source>
</evidence>
<evidence type="ECO:0000259" key="3">
    <source>
        <dbReference type="Pfam" id="PF23750"/>
    </source>
</evidence>
<evidence type="ECO:0000256" key="2">
    <source>
        <dbReference type="SAM" id="Phobius"/>
    </source>
</evidence>
<dbReference type="RefSeq" id="WP_066734788.1">
    <property type="nucleotide sequence ID" value="NZ_JAJCIQ010000007.1"/>
</dbReference>
<protein>
    <recommendedName>
        <fullName evidence="3">Anti-sigma factor RsgI-like middle domain-containing protein</fullName>
    </recommendedName>
</protein>
<keyword evidence="2" id="KW-0472">Membrane</keyword>
<organism evidence="4 5">
    <name type="scientific">Bariatricus massiliensis</name>
    <dbReference type="NCBI Taxonomy" id="1745713"/>
    <lineage>
        <taxon>Bacteria</taxon>
        <taxon>Bacillati</taxon>
        <taxon>Bacillota</taxon>
        <taxon>Clostridia</taxon>
        <taxon>Lachnospirales</taxon>
        <taxon>Lachnospiraceae</taxon>
        <taxon>Bariatricus</taxon>
    </lineage>
</organism>
<dbReference type="Proteomes" id="UP001299546">
    <property type="component" value="Unassembled WGS sequence"/>
</dbReference>
<evidence type="ECO:0000313" key="4">
    <source>
        <dbReference type="EMBL" id="MCB7387818.1"/>
    </source>
</evidence>
<name>A0ABS8DHB8_9FIRM</name>
<gene>
    <name evidence="4" type="ORF">LIZ65_11010</name>
</gene>
<keyword evidence="2" id="KW-1133">Transmembrane helix</keyword>